<comment type="caution">
    <text evidence="2">The sequence shown here is derived from an EMBL/GenBank/DDBJ whole genome shotgun (WGS) entry which is preliminary data.</text>
</comment>
<sequence length="359" mass="39039">MQDAAARAVVPAPVAAERATRLRMAAPAHGGGPSERRHVPHEPEELCEAGRALYARALRECRLRGDAVAEAPCLLDSGLLHPDADDPDWLLPTPPLVALPRLLAGIEARVARQRGRASRLASAFEPFLQLAPAAVPDTTASPVTVLKGTTRIRRAVHQALADASHEVLGIHPGDPDRPQMLPHNEPWRMADFGERGGRLRTLSRPESAFDSLPSRAHPGRPVLSCEVRTLDELPPCLLIFDRAIAFIPAVDDGGIVFELRSPALVGYLATAFDIMWRLATPLFRDDTPRPPVHAVSQVQRVIARMLTEGHTDAEIAHRLDMNVRTVRLHVAKLASLLGSSSRTQLGFLIGRSGLLDRHA</sequence>
<dbReference type="Pfam" id="PF00196">
    <property type="entry name" value="GerE"/>
    <property type="match status" value="1"/>
</dbReference>
<dbReference type="InterPro" id="IPR016032">
    <property type="entry name" value="Sig_transdc_resp-reg_C-effctor"/>
</dbReference>
<proteinExistence type="predicted"/>
<protein>
    <recommendedName>
        <fullName evidence="1">HTH luxR-type domain-containing protein</fullName>
    </recommendedName>
</protein>
<dbReference type="Gene3D" id="1.10.10.10">
    <property type="entry name" value="Winged helix-like DNA-binding domain superfamily/Winged helix DNA-binding domain"/>
    <property type="match status" value="1"/>
</dbReference>
<evidence type="ECO:0000259" key="1">
    <source>
        <dbReference type="SMART" id="SM00421"/>
    </source>
</evidence>
<reference evidence="2 3" key="1">
    <citation type="submission" date="2015-12" db="EMBL/GenBank/DDBJ databases">
        <title>Draft genome sequence of Streptomyces silvensis ATCC 53525, a producer of novel hormone antagonists.</title>
        <authorList>
            <person name="Johnston C.W."/>
            <person name="Li Y."/>
            <person name="Magarvey N.A."/>
        </authorList>
    </citation>
    <scope>NUCLEOTIDE SEQUENCE [LARGE SCALE GENOMIC DNA]</scope>
    <source>
        <strain evidence="2 3">ATCC 53525</strain>
    </source>
</reference>
<gene>
    <name evidence="2" type="ORF">AT728_33550</name>
</gene>
<dbReference type="SMART" id="SM00421">
    <property type="entry name" value="HTH_LUXR"/>
    <property type="match status" value="1"/>
</dbReference>
<dbReference type="InterPro" id="IPR000792">
    <property type="entry name" value="Tscrpt_reg_LuxR_C"/>
</dbReference>
<dbReference type="PANTHER" id="PTHR34293">
    <property type="entry name" value="HTH-TYPE TRANSCRIPTIONAL REGULATOR TRMBL2"/>
    <property type="match status" value="1"/>
</dbReference>
<organism evidence="2 3">
    <name type="scientific">Streptomyces silvensis</name>
    <dbReference type="NCBI Taxonomy" id="1765722"/>
    <lineage>
        <taxon>Bacteria</taxon>
        <taxon>Bacillati</taxon>
        <taxon>Actinomycetota</taxon>
        <taxon>Actinomycetes</taxon>
        <taxon>Kitasatosporales</taxon>
        <taxon>Streptomycetaceae</taxon>
        <taxon>Streptomyces</taxon>
    </lineage>
</organism>
<dbReference type="EMBL" id="LOCL01000078">
    <property type="protein sequence ID" value="KUF13372.1"/>
    <property type="molecule type" value="Genomic_DNA"/>
</dbReference>
<accession>A0A0W7WS35</accession>
<name>A0A0W7WS35_9ACTN</name>
<feature type="domain" description="HTH luxR-type" evidence="1">
    <location>
        <begin position="292"/>
        <end position="349"/>
    </location>
</feature>
<keyword evidence="3" id="KW-1185">Reference proteome</keyword>
<dbReference type="Proteomes" id="UP000054804">
    <property type="component" value="Unassembled WGS sequence"/>
</dbReference>
<dbReference type="STRING" id="1765722.AT728_33550"/>
<evidence type="ECO:0000313" key="3">
    <source>
        <dbReference type="Proteomes" id="UP000054804"/>
    </source>
</evidence>
<dbReference type="InterPro" id="IPR036388">
    <property type="entry name" value="WH-like_DNA-bd_sf"/>
</dbReference>
<dbReference type="PANTHER" id="PTHR34293:SF1">
    <property type="entry name" value="HTH-TYPE TRANSCRIPTIONAL REGULATOR TRMBL2"/>
    <property type="match status" value="1"/>
</dbReference>
<dbReference type="AlphaFoldDB" id="A0A0W7WS35"/>
<dbReference type="RefSeq" id="WP_058852427.1">
    <property type="nucleotide sequence ID" value="NZ_LOCL01000078.1"/>
</dbReference>
<dbReference type="GO" id="GO:0003677">
    <property type="term" value="F:DNA binding"/>
    <property type="evidence" value="ECO:0007669"/>
    <property type="project" value="InterPro"/>
</dbReference>
<dbReference type="GO" id="GO:0006355">
    <property type="term" value="P:regulation of DNA-templated transcription"/>
    <property type="evidence" value="ECO:0007669"/>
    <property type="project" value="InterPro"/>
</dbReference>
<dbReference type="InterPro" id="IPR051797">
    <property type="entry name" value="TrmB-like"/>
</dbReference>
<dbReference type="SUPFAM" id="SSF46894">
    <property type="entry name" value="C-terminal effector domain of the bipartite response regulators"/>
    <property type="match status" value="1"/>
</dbReference>
<evidence type="ECO:0000313" key="2">
    <source>
        <dbReference type="EMBL" id="KUF13372.1"/>
    </source>
</evidence>